<accession>A0ABV4SXD4</accession>
<evidence type="ECO:0000313" key="4">
    <source>
        <dbReference type="EMBL" id="MFA3843115.1"/>
    </source>
</evidence>
<feature type="compositionally biased region" description="Low complexity" evidence="2">
    <location>
        <begin position="415"/>
        <end position="433"/>
    </location>
</feature>
<evidence type="ECO:0000313" key="5">
    <source>
        <dbReference type="Proteomes" id="UP001571476"/>
    </source>
</evidence>
<feature type="compositionally biased region" description="Basic and acidic residues" evidence="2">
    <location>
        <begin position="404"/>
        <end position="413"/>
    </location>
</feature>
<dbReference type="EMBL" id="JBGOSP010000051">
    <property type="protein sequence ID" value="MFA3843115.1"/>
    <property type="molecule type" value="Genomic_DNA"/>
</dbReference>
<sequence>MVSTASRHVGRDERTLIVSSDGHAMADMAGYKPYLPKHLHAAFDDFLELYAAHGLRASDPEWLASRLDPDEVDKWRTDVVGEARLTGDSDPHARLVEMDRDGRAGEILFPDFGRPFELGTPIRESLAGYTRKPEHIAAGRPAHNRWLAEYVSVAPERFGGMANVDFDNVEAAMTEIRWAREAGLRGVLLPNFDDDRPLFSPDFDPIWSLLEDLAMPVNCHVGASSVSNRQFSTKAMSAVPHPACVLPLFNAQTQFFTHQILNHLIWGGVLERHPRLVVVFTEFGSSWVEGALLNMDYTYDGSYLRRDVRSVLRAKPSEYFARQCYLGSSIFSRAEIGARHTIGLDKMMLGMDYPHHEGTWAAGPGTLAYLQATLGACEVPADEARMLLSENAIRVWGMDGGSAADRRGPDRPAHGRGAVVAAGGPVPGSASRSRVPSAESGADLVGRGCRGLPASARDLSGSHFAR</sequence>
<dbReference type="InterPro" id="IPR032466">
    <property type="entry name" value="Metal_Hydrolase"/>
</dbReference>
<dbReference type="InterPro" id="IPR006680">
    <property type="entry name" value="Amidohydro-rel"/>
</dbReference>
<dbReference type="Proteomes" id="UP001571476">
    <property type="component" value="Unassembled WGS sequence"/>
</dbReference>
<dbReference type="InterPro" id="IPR032465">
    <property type="entry name" value="ACMSD"/>
</dbReference>
<keyword evidence="5" id="KW-1185">Reference proteome</keyword>
<reference evidence="4 5" key="1">
    <citation type="submission" date="2024-08" db="EMBL/GenBank/DDBJ databases">
        <title>Genome sequence of Streptomyces aureus CACIA-1.46HGO.</title>
        <authorList>
            <person name="Evangelista-Martinez Z."/>
        </authorList>
    </citation>
    <scope>NUCLEOTIDE SEQUENCE [LARGE SCALE GENOMIC DNA]</scope>
    <source>
        <strain evidence="4 5">CACIA-1.46HGO</strain>
    </source>
</reference>
<proteinExistence type="predicted"/>
<comment type="caution">
    <text evidence="4">The sequence shown here is derived from an EMBL/GenBank/DDBJ whole genome shotgun (WGS) entry which is preliminary data.</text>
</comment>
<dbReference type="SUPFAM" id="SSF51556">
    <property type="entry name" value="Metallo-dependent hydrolases"/>
    <property type="match status" value="1"/>
</dbReference>
<evidence type="ECO:0000259" key="3">
    <source>
        <dbReference type="Pfam" id="PF04909"/>
    </source>
</evidence>
<name>A0ABV4SXD4_9ACTN</name>
<dbReference type="Pfam" id="PF04909">
    <property type="entry name" value="Amidohydro_2"/>
    <property type="match status" value="1"/>
</dbReference>
<gene>
    <name evidence="4" type="ORF">ACEG43_44495</name>
</gene>
<protein>
    <submittedName>
        <fullName evidence="4">Amidohydrolase family protein</fullName>
    </submittedName>
</protein>
<feature type="region of interest" description="Disordered" evidence="2">
    <location>
        <begin position="402"/>
        <end position="447"/>
    </location>
</feature>
<dbReference type="Gene3D" id="3.20.20.140">
    <property type="entry name" value="Metal-dependent hydrolases"/>
    <property type="match status" value="1"/>
</dbReference>
<dbReference type="PANTHER" id="PTHR21240:SF28">
    <property type="entry name" value="ISO-OROTATE DECARBOXYLASE (EUROFUNG)"/>
    <property type="match status" value="1"/>
</dbReference>
<evidence type="ECO:0000256" key="2">
    <source>
        <dbReference type="SAM" id="MobiDB-lite"/>
    </source>
</evidence>
<keyword evidence="1" id="KW-0456">Lyase</keyword>
<organism evidence="4 5">
    <name type="scientific">Streptomyces aureus</name>
    <dbReference type="NCBI Taxonomy" id="193461"/>
    <lineage>
        <taxon>Bacteria</taxon>
        <taxon>Bacillati</taxon>
        <taxon>Actinomycetota</taxon>
        <taxon>Actinomycetes</taxon>
        <taxon>Kitasatosporales</taxon>
        <taxon>Streptomycetaceae</taxon>
        <taxon>Streptomyces</taxon>
    </lineage>
</organism>
<evidence type="ECO:0000256" key="1">
    <source>
        <dbReference type="ARBA" id="ARBA00023239"/>
    </source>
</evidence>
<dbReference type="PANTHER" id="PTHR21240">
    <property type="entry name" value="2-AMINO-3-CARBOXYLMUCONATE-6-SEMIALDEHYDE DECARBOXYLASE"/>
    <property type="match status" value="1"/>
</dbReference>
<feature type="domain" description="Amidohydrolase-related" evidence="3">
    <location>
        <begin position="134"/>
        <end position="397"/>
    </location>
</feature>